<keyword evidence="2 3" id="KW-0694">RNA-binding</keyword>
<feature type="region of interest" description="Disordered" evidence="4">
    <location>
        <begin position="204"/>
        <end position="242"/>
    </location>
</feature>
<feature type="domain" description="RRM" evidence="5">
    <location>
        <begin position="132"/>
        <end position="202"/>
    </location>
</feature>
<feature type="domain" description="RRM" evidence="5">
    <location>
        <begin position="53"/>
        <end position="122"/>
    </location>
</feature>
<dbReference type="SUPFAM" id="SSF54928">
    <property type="entry name" value="RNA-binding domain, RBD"/>
    <property type="match status" value="1"/>
</dbReference>
<dbReference type="PROSITE" id="PS50102">
    <property type="entry name" value="RRM"/>
    <property type="match status" value="2"/>
</dbReference>
<sequence length="242" mass="27329">MSGYRSHRSDRTRRSAHPTTSTRVVSAAKPFSRLQPETKQRTKPTVTATGRQYTVKVNHLPLDTKEREVYEYYKEFGSISNLRVMPSTNESYALINYETETDAQRAMRHTNGKEVFGCTVKVVCKWKDNVQHTLKVTNLSLNVTQEEMEDVCRSYTDYQSLKVNKGHAYVNFSSLEGATTAMEFLKKVKFYGQCPIVKLHDKDSIQASPTPPQAQAYTFSPSFTHPSAHSPLPSALPISPDA</sequence>
<name>A0AAN0ITN4_AMPQE</name>
<feature type="region of interest" description="Disordered" evidence="4">
    <location>
        <begin position="1"/>
        <end position="46"/>
    </location>
</feature>
<dbReference type="Pfam" id="PF00076">
    <property type="entry name" value="RRM_1"/>
    <property type="match status" value="2"/>
</dbReference>
<feature type="compositionally biased region" description="Polar residues" evidence="4">
    <location>
        <begin position="205"/>
        <end position="224"/>
    </location>
</feature>
<evidence type="ECO:0000313" key="7">
    <source>
        <dbReference type="Proteomes" id="UP000007879"/>
    </source>
</evidence>
<dbReference type="InterPro" id="IPR000504">
    <property type="entry name" value="RRM_dom"/>
</dbReference>
<dbReference type="PANTHER" id="PTHR24012">
    <property type="entry name" value="RNA BINDING PROTEIN"/>
    <property type="match status" value="1"/>
</dbReference>
<dbReference type="AlphaFoldDB" id="A0AAN0ITN4"/>
<dbReference type="SMART" id="SM00360">
    <property type="entry name" value="RRM"/>
    <property type="match status" value="2"/>
</dbReference>
<evidence type="ECO:0000256" key="2">
    <source>
        <dbReference type="ARBA" id="ARBA00022884"/>
    </source>
</evidence>
<evidence type="ECO:0000256" key="1">
    <source>
        <dbReference type="ARBA" id="ARBA00022737"/>
    </source>
</evidence>
<evidence type="ECO:0000256" key="3">
    <source>
        <dbReference type="PROSITE-ProRule" id="PRU00176"/>
    </source>
</evidence>
<organism evidence="6 7">
    <name type="scientific">Amphimedon queenslandica</name>
    <name type="common">Sponge</name>
    <dbReference type="NCBI Taxonomy" id="400682"/>
    <lineage>
        <taxon>Eukaryota</taxon>
        <taxon>Metazoa</taxon>
        <taxon>Porifera</taxon>
        <taxon>Demospongiae</taxon>
        <taxon>Heteroscleromorpha</taxon>
        <taxon>Haplosclerida</taxon>
        <taxon>Niphatidae</taxon>
        <taxon>Amphimedon</taxon>
    </lineage>
</organism>
<evidence type="ECO:0000259" key="5">
    <source>
        <dbReference type="PROSITE" id="PS50102"/>
    </source>
</evidence>
<keyword evidence="7" id="KW-1185">Reference proteome</keyword>
<dbReference type="RefSeq" id="XP_011409065.1">
    <property type="nucleotide sequence ID" value="XM_011410763.1"/>
</dbReference>
<protein>
    <recommendedName>
        <fullName evidence="5">RRM domain-containing protein</fullName>
    </recommendedName>
</protein>
<reference evidence="6" key="2">
    <citation type="submission" date="2024-06" db="UniProtKB">
        <authorList>
            <consortium name="EnsemblMetazoa"/>
        </authorList>
    </citation>
    <scope>IDENTIFICATION</scope>
</reference>
<dbReference type="GeneID" id="105315978"/>
<reference evidence="7" key="1">
    <citation type="journal article" date="2010" name="Nature">
        <title>The Amphimedon queenslandica genome and the evolution of animal complexity.</title>
        <authorList>
            <person name="Srivastava M."/>
            <person name="Simakov O."/>
            <person name="Chapman J."/>
            <person name="Fahey B."/>
            <person name="Gauthier M.E."/>
            <person name="Mitros T."/>
            <person name="Richards G.S."/>
            <person name="Conaco C."/>
            <person name="Dacre M."/>
            <person name="Hellsten U."/>
            <person name="Larroux C."/>
            <person name="Putnam N.H."/>
            <person name="Stanke M."/>
            <person name="Adamska M."/>
            <person name="Darling A."/>
            <person name="Degnan S.M."/>
            <person name="Oakley T.H."/>
            <person name="Plachetzki D.C."/>
            <person name="Zhai Y."/>
            <person name="Adamski M."/>
            <person name="Calcino A."/>
            <person name="Cummins S.F."/>
            <person name="Goodstein D.M."/>
            <person name="Harris C."/>
            <person name="Jackson D.J."/>
            <person name="Leys S.P."/>
            <person name="Shu S."/>
            <person name="Woodcroft B.J."/>
            <person name="Vervoort M."/>
            <person name="Kosik K.S."/>
            <person name="Manning G."/>
            <person name="Degnan B.M."/>
            <person name="Rokhsar D.S."/>
        </authorList>
    </citation>
    <scope>NUCLEOTIDE SEQUENCE [LARGE SCALE GENOMIC DNA]</scope>
</reference>
<dbReference type="InterPro" id="IPR012677">
    <property type="entry name" value="Nucleotide-bd_a/b_plait_sf"/>
</dbReference>
<keyword evidence="1" id="KW-0677">Repeat</keyword>
<evidence type="ECO:0000256" key="4">
    <source>
        <dbReference type="SAM" id="MobiDB-lite"/>
    </source>
</evidence>
<dbReference type="CDD" id="cd00590">
    <property type="entry name" value="RRM_SF"/>
    <property type="match status" value="2"/>
</dbReference>
<evidence type="ECO:0000313" key="6">
    <source>
        <dbReference type="EnsemblMetazoa" id="XP_011409065.1"/>
    </source>
</evidence>
<dbReference type="EnsemblMetazoa" id="XM_011410763.1">
    <property type="protein sequence ID" value="XP_011409065.1"/>
    <property type="gene ID" value="LOC105315978"/>
</dbReference>
<accession>A0AAN0ITN4</accession>
<dbReference type="GO" id="GO:0003723">
    <property type="term" value="F:RNA binding"/>
    <property type="evidence" value="ECO:0007669"/>
    <property type="project" value="UniProtKB-UniRule"/>
</dbReference>
<feature type="compositionally biased region" description="Low complexity" evidence="4">
    <location>
        <begin position="225"/>
        <end position="242"/>
    </location>
</feature>
<dbReference type="InterPro" id="IPR035979">
    <property type="entry name" value="RBD_domain_sf"/>
</dbReference>
<proteinExistence type="predicted"/>
<dbReference type="Gene3D" id="3.30.70.330">
    <property type="match status" value="2"/>
</dbReference>
<dbReference type="Proteomes" id="UP000007879">
    <property type="component" value="Unassembled WGS sequence"/>
</dbReference>
<dbReference type="KEGG" id="aqu:105315978"/>